<evidence type="ECO:0000256" key="3">
    <source>
        <dbReference type="SAM" id="MobiDB-lite"/>
    </source>
</evidence>
<name>A0A8H5C839_9AGAR</name>
<dbReference type="PANTHER" id="PTHR45849">
    <property type="entry name" value="FACT COMPLEX SUBUNIT SSRP1"/>
    <property type="match status" value="1"/>
</dbReference>
<gene>
    <name evidence="5" type="ORF">D9758_015687</name>
</gene>
<evidence type="ECO:0000256" key="1">
    <source>
        <dbReference type="ARBA" id="ARBA00006159"/>
    </source>
</evidence>
<reference evidence="5 6" key="1">
    <citation type="journal article" date="2020" name="ISME J.">
        <title>Uncovering the hidden diversity of litter-decomposition mechanisms in mushroom-forming fungi.</title>
        <authorList>
            <person name="Floudas D."/>
            <person name="Bentzer J."/>
            <person name="Ahren D."/>
            <person name="Johansson T."/>
            <person name="Persson P."/>
            <person name="Tunlid A."/>
        </authorList>
    </citation>
    <scope>NUCLEOTIDE SEQUENCE [LARGE SCALE GENOMIC DNA]</scope>
    <source>
        <strain evidence="5 6">CBS 291.85</strain>
    </source>
</reference>
<feature type="domain" description="Histone chaperone RTT106/FACT complex subunit SPT16-like middle" evidence="4">
    <location>
        <begin position="260"/>
        <end position="365"/>
    </location>
</feature>
<feature type="region of interest" description="Disordered" evidence="3">
    <location>
        <begin position="67"/>
        <end position="107"/>
    </location>
</feature>
<evidence type="ECO:0000259" key="4">
    <source>
        <dbReference type="SMART" id="SM01287"/>
    </source>
</evidence>
<dbReference type="AlphaFoldDB" id="A0A8H5C839"/>
<feature type="compositionally biased region" description="Acidic residues" evidence="3">
    <location>
        <begin position="427"/>
        <end position="460"/>
    </location>
</feature>
<dbReference type="SUPFAM" id="SSF50729">
    <property type="entry name" value="PH domain-like"/>
    <property type="match status" value="1"/>
</dbReference>
<keyword evidence="6" id="KW-1185">Reference proteome</keyword>
<dbReference type="InterPro" id="IPR013719">
    <property type="entry name" value="RTT106/SPT16-like_middle_dom"/>
</dbReference>
<protein>
    <recommendedName>
        <fullName evidence="4">Histone chaperone RTT106/FACT complex subunit SPT16-like middle domain-containing protein</fullName>
    </recommendedName>
</protein>
<dbReference type="SMART" id="SM01287">
    <property type="entry name" value="Rtt106"/>
    <property type="match status" value="1"/>
</dbReference>
<organism evidence="5 6">
    <name type="scientific">Tetrapyrgos nigripes</name>
    <dbReference type="NCBI Taxonomy" id="182062"/>
    <lineage>
        <taxon>Eukaryota</taxon>
        <taxon>Fungi</taxon>
        <taxon>Dikarya</taxon>
        <taxon>Basidiomycota</taxon>
        <taxon>Agaricomycotina</taxon>
        <taxon>Agaricomycetes</taxon>
        <taxon>Agaricomycetidae</taxon>
        <taxon>Agaricales</taxon>
        <taxon>Marasmiineae</taxon>
        <taxon>Marasmiaceae</taxon>
        <taxon>Tetrapyrgos</taxon>
    </lineage>
</organism>
<feature type="region of interest" description="Disordered" evidence="3">
    <location>
        <begin position="362"/>
        <end position="474"/>
    </location>
</feature>
<feature type="compositionally biased region" description="Acidic residues" evidence="3">
    <location>
        <begin position="326"/>
        <end position="336"/>
    </location>
</feature>
<dbReference type="EMBL" id="JAACJM010000225">
    <property type="protein sequence ID" value="KAF5336678.1"/>
    <property type="molecule type" value="Genomic_DNA"/>
</dbReference>
<dbReference type="Proteomes" id="UP000559256">
    <property type="component" value="Unassembled WGS sequence"/>
</dbReference>
<dbReference type="InterPro" id="IPR011993">
    <property type="entry name" value="PH-like_dom_sf"/>
</dbReference>
<dbReference type="OrthoDB" id="75754at2759"/>
<sequence length="508" mass="55046">MDSQTPFLHVVMTSLPEHMSTQLKQFSNETLLENLIRFICGAECHGSPGSEKEWTEKQAIVRTRLAELGGMTLNGNKRQREEDDGQESNNKRLKTNSTPSNDNEPSLFTLNSISTTSPVRKKVNIKIHQSSIRFYHPTTHAVEATIPLSSLRRGFLIPTRGKSKPHWTVILISTDVLEKEKGKAASASSQANQQIIFGLDAVAASPITAINTNGATLTVKKGDETLPTIKLFLSHLGFPIYEPSTDVFKSALPGNSPDGVPGVEAYRGAKAGNLWFMSQGILWGESKPCEFFAVEDLINKDEGLRMMSATGRTVTLIVVRKTNDSDREEGEEDVGEESQFSLIDGKEQDGINRWIKHHRHLFGGKNASSGGDEKSGASKETTSAPAAAPLVSGPMTLNQMSIDSDDEEDEDFAAKSDDESGGSGVSDEGDSDNSDADGEADEEEAVGSEDGDGDEEEEELKPEHHPLLRPGAMPRMSRAAIDMVVDMVADDLVGSGQASDEEDQLADD</sequence>
<comment type="caution">
    <text evidence="5">The sequence shown here is derived from an EMBL/GenBank/DDBJ whole genome shotgun (WGS) entry which is preliminary data.</text>
</comment>
<proteinExistence type="inferred from homology"/>
<feature type="compositionally biased region" description="Polar residues" evidence="3">
    <location>
        <begin position="95"/>
        <end position="107"/>
    </location>
</feature>
<dbReference type="InterPro" id="IPR050454">
    <property type="entry name" value="RTT106/SSRP1_HistChap/FACT"/>
</dbReference>
<comment type="function">
    <text evidence="2">Component of the FACT complex, a general chromatin factor that acts to reorganize nucleosomes. The FACT complex is involved in multiple processes that require DNA as a template such as mRNA elongation, DNA replication and DNA repair. During transcription elongation the FACT complex acts as a histone chaperone that both destabilizes and restores nucleosomal structure. It facilitates the passage of RNA polymerase II and transcription by promoting the dissociation of one histone H2A-H2B dimer from the nucleosome, then subsequently promotes the reestablishment of the nucleosome following the passage of RNA polymerase II.</text>
</comment>
<evidence type="ECO:0000256" key="2">
    <source>
        <dbReference type="ARBA" id="ARBA00025370"/>
    </source>
</evidence>
<dbReference type="Pfam" id="PF08512">
    <property type="entry name" value="Rttp106-like_middle"/>
    <property type="match status" value="1"/>
</dbReference>
<evidence type="ECO:0000313" key="5">
    <source>
        <dbReference type="EMBL" id="KAF5336678.1"/>
    </source>
</evidence>
<dbReference type="GO" id="GO:0031491">
    <property type="term" value="F:nucleosome binding"/>
    <property type="evidence" value="ECO:0007669"/>
    <property type="project" value="TreeGrafter"/>
</dbReference>
<dbReference type="PANTHER" id="PTHR45849:SF3">
    <property type="entry name" value="HISTONE CHAPERONE RTT106"/>
    <property type="match status" value="1"/>
</dbReference>
<feature type="region of interest" description="Disordered" evidence="3">
    <location>
        <begin position="323"/>
        <end position="342"/>
    </location>
</feature>
<evidence type="ECO:0000313" key="6">
    <source>
        <dbReference type="Proteomes" id="UP000559256"/>
    </source>
</evidence>
<dbReference type="Gene3D" id="2.30.29.30">
    <property type="entry name" value="Pleckstrin-homology domain (PH domain)/Phosphotyrosine-binding domain (PTB)"/>
    <property type="match status" value="1"/>
</dbReference>
<dbReference type="GO" id="GO:0042393">
    <property type="term" value="F:histone binding"/>
    <property type="evidence" value="ECO:0007669"/>
    <property type="project" value="TreeGrafter"/>
</dbReference>
<accession>A0A8H5C839</accession>
<comment type="similarity">
    <text evidence="1">Belongs to the RTT106 family.</text>
</comment>